<dbReference type="AlphaFoldDB" id="I0V475"/>
<dbReference type="InterPro" id="IPR007788">
    <property type="entry name" value="QCT"/>
</dbReference>
<dbReference type="SUPFAM" id="SSF50969">
    <property type="entry name" value="YVTN repeat-like/Quinoprotein amine dehydrogenase"/>
    <property type="match status" value="1"/>
</dbReference>
<feature type="signal peptide" evidence="1">
    <location>
        <begin position="1"/>
        <end position="19"/>
    </location>
</feature>
<evidence type="ECO:0000313" key="2">
    <source>
        <dbReference type="EMBL" id="EID54928.1"/>
    </source>
</evidence>
<evidence type="ECO:0000313" key="3">
    <source>
        <dbReference type="Proteomes" id="UP000004691"/>
    </source>
</evidence>
<evidence type="ECO:0000256" key="1">
    <source>
        <dbReference type="SAM" id="SignalP"/>
    </source>
</evidence>
<feature type="chain" id="PRO_5003634478" evidence="1">
    <location>
        <begin position="20"/>
        <end position="268"/>
    </location>
</feature>
<keyword evidence="1" id="KW-0732">Signal</keyword>
<organism evidence="2 3">
    <name type="scientific">Saccharomonospora xinjiangensis XJ-54</name>
    <dbReference type="NCBI Taxonomy" id="882086"/>
    <lineage>
        <taxon>Bacteria</taxon>
        <taxon>Bacillati</taxon>
        <taxon>Actinomycetota</taxon>
        <taxon>Actinomycetes</taxon>
        <taxon>Pseudonocardiales</taxon>
        <taxon>Pseudonocardiaceae</taxon>
        <taxon>Saccharomonospora</taxon>
    </lineage>
</organism>
<keyword evidence="2" id="KW-0808">Transferase</keyword>
<dbReference type="PANTHER" id="PTHR31270:SF1">
    <property type="entry name" value="GLUTAMINYL-PEPTIDE CYCLOTRANSFERASE"/>
    <property type="match status" value="1"/>
</dbReference>
<dbReference type="STRING" id="882086.SacxiDRAFT_2709"/>
<reference evidence="2 3" key="1">
    <citation type="submission" date="2012-01" db="EMBL/GenBank/DDBJ databases">
        <title>Improved High-Quality Draft sequence of Saccharomonospora xinjiangensis XJ-54.</title>
        <authorList>
            <consortium name="US DOE Joint Genome Institute"/>
            <person name="Lucas S."/>
            <person name="Han J."/>
            <person name="Lapidus A."/>
            <person name="Cheng J.-F."/>
            <person name="Goodwin L."/>
            <person name="Pitluck S."/>
            <person name="Peters L."/>
            <person name="Mikhailova N."/>
            <person name="Teshima H."/>
            <person name="Detter J.C."/>
            <person name="Han C."/>
            <person name="Tapia R."/>
            <person name="Land M."/>
            <person name="Hauser L."/>
            <person name="Kyrpides N."/>
            <person name="Ivanova N."/>
            <person name="Pagani I."/>
            <person name="Brambilla E.-M."/>
            <person name="Klenk H.-P."/>
            <person name="Woyke T."/>
        </authorList>
    </citation>
    <scope>NUCLEOTIDE SEQUENCE [LARGE SCALE GENOMIC DNA]</scope>
    <source>
        <strain evidence="2 3">XJ-54</strain>
    </source>
</reference>
<dbReference type="InterPro" id="IPR011044">
    <property type="entry name" value="Quino_amine_DH_bsu"/>
</dbReference>
<dbReference type="HOGENOM" id="CLU_060272_2_2_11"/>
<dbReference type="EMBL" id="JH636049">
    <property type="protein sequence ID" value="EID54928.1"/>
    <property type="molecule type" value="Genomic_DNA"/>
</dbReference>
<gene>
    <name evidence="2" type="ORF">SacxiDRAFT_2709</name>
</gene>
<accession>I0V475</accession>
<dbReference type="Proteomes" id="UP000004691">
    <property type="component" value="Unassembled WGS sequence"/>
</dbReference>
<dbReference type="eggNOG" id="COG3823">
    <property type="taxonomic scope" value="Bacteria"/>
</dbReference>
<dbReference type="Pfam" id="PF05096">
    <property type="entry name" value="Glu_cyclase_2"/>
    <property type="match status" value="1"/>
</dbReference>
<name>I0V475_9PSEU</name>
<dbReference type="PANTHER" id="PTHR31270">
    <property type="entry name" value="GLUTAMINYL-PEPTIDE CYCLOTRANSFERASE"/>
    <property type="match status" value="1"/>
</dbReference>
<keyword evidence="3" id="KW-1185">Reference proteome</keyword>
<proteinExistence type="predicted"/>
<sequence length="268" mass="28499">MCATALTMLTAATVVVACAGGPDRGPDPASDGAVAPEEWTVEVVEVLPHDPEAFTQGLEVVGNTLYEGTGLVGESTLRKGQLGGEPTLTAELPEPLFGEGITVVGSRVWQLTWQDGVAVERDSDTLAERRRVRYDGEGWGLCYQERADQLVMSDGTDVLTFRDPQGFSVLGTVAVTEGGRPVSDLNELECVGDTVYANIWHSDRILRIEAATGIVTASIDASGLLTPEEAAGADVLNGIAALPGTDRFLVTGKLWPKMFVVRFVPRGR</sequence>
<protein>
    <submittedName>
        <fullName evidence="2">Glutamine cyclotransferase</fullName>
    </submittedName>
</protein>
<dbReference type="GO" id="GO:0016603">
    <property type="term" value="F:glutaminyl-peptide cyclotransferase activity"/>
    <property type="evidence" value="ECO:0007669"/>
    <property type="project" value="InterPro"/>
</dbReference>